<name>A0A165CC10_9BASI</name>
<evidence type="ECO:0000256" key="1">
    <source>
        <dbReference type="SAM" id="MobiDB-lite"/>
    </source>
</evidence>
<evidence type="ECO:0000313" key="3">
    <source>
        <dbReference type="Proteomes" id="UP000076842"/>
    </source>
</evidence>
<feature type="region of interest" description="Disordered" evidence="1">
    <location>
        <begin position="26"/>
        <end position="51"/>
    </location>
</feature>
<dbReference type="Proteomes" id="UP000076842">
    <property type="component" value="Unassembled WGS sequence"/>
</dbReference>
<evidence type="ECO:0000313" key="2">
    <source>
        <dbReference type="EMBL" id="KZT50557.1"/>
    </source>
</evidence>
<proteinExistence type="predicted"/>
<gene>
    <name evidence="2" type="ORF">CALCODRAFT_559055</name>
</gene>
<dbReference type="InParanoid" id="A0A165CC10"/>
<accession>A0A165CC10</accession>
<dbReference type="EMBL" id="KV424161">
    <property type="protein sequence ID" value="KZT50557.1"/>
    <property type="molecule type" value="Genomic_DNA"/>
</dbReference>
<dbReference type="Pfam" id="PF11927">
    <property type="entry name" value="HODM_asu-like"/>
    <property type="match status" value="1"/>
</dbReference>
<protein>
    <recommendedName>
        <fullName evidence="4">HRQ family protein</fullName>
    </recommendedName>
</protein>
<evidence type="ECO:0008006" key="4">
    <source>
        <dbReference type="Google" id="ProtNLM"/>
    </source>
</evidence>
<sequence>MYLILFQALGVASVIAVVYFILRPRGKSAESGSNPPSIDYKPNDDSSPASKSIWHANKEKAEDDALPDPKPLLEFDLKTAKTRDYIYVNKTLRYPYYQTMAHQPMEIENWIEISSDYEWYLSEKKKVIESEGKKVLDSLPENDFACQELMETVVDWLPKRYPTLFDRLLRFEEERSYDGIFNKITGERFEWLDGSAPSGCEALTIISRLTECDFLMAKERDDGHVYFTGGLVAFPGFYLLSEKIDKPMSVVHAPVPQFNEKLLMSVERTLKRMLPSAPFERSSWEIVDDLNFYWHNIALLPQGGKVGVDPGELYLRIDRQTFRKLPKSRGIIFGVHPLVRKLSSLRQSPLLPALLHKIHTESSRDLIVYKAAEAYEDALLPWLEQCIKDQIQSGLIDGTEKLADFREYGK</sequence>
<dbReference type="InterPro" id="IPR021848">
    <property type="entry name" value="HODM_asu-like"/>
</dbReference>
<keyword evidence="3" id="KW-1185">Reference proteome</keyword>
<organism evidence="2 3">
    <name type="scientific">Calocera cornea HHB12733</name>
    <dbReference type="NCBI Taxonomy" id="1353952"/>
    <lineage>
        <taxon>Eukaryota</taxon>
        <taxon>Fungi</taxon>
        <taxon>Dikarya</taxon>
        <taxon>Basidiomycota</taxon>
        <taxon>Agaricomycotina</taxon>
        <taxon>Dacrymycetes</taxon>
        <taxon>Dacrymycetales</taxon>
        <taxon>Dacrymycetaceae</taxon>
        <taxon>Calocera</taxon>
    </lineage>
</organism>
<dbReference type="STRING" id="1353952.A0A165CC10"/>
<dbReference type="AlphaFoldDB" id="A0A165CC10"/>
<dbReference type="OrthoDB" id="5043642at2759"/>
<reference evidence="2 3" key="1">
    <citation type="journal article" date="2016" name="Mol. Biol. Evol.">
        <title>Comparative Genomics of Early-Diverging Mushroom-Forming Fungi Provides Insights into the Origins of Lignocellulose Decay Capabilities.</title>
        <authorList>
            <person name="Nagy L.G."/>
            <person name="Riley R."/>
            <person name="Tritt A."/>
            <person name="Adam C."/>
            <person name="Daum C."/>
            <person name="Floudas D."/>
            <person name="Sun H."/>
            <person name="Yadav J.S."/>
            <person name="Pangilinan J."/>
            <person name="Larsson K.H."/>
            <person name="Matsuura K."/>
            <person name="Barry K."/>
            <person name="Labutti K."/>
            <person name="Kuo R."/>
            <person name="Ohm R.A."/>
            <person name="Bhattacharya S.S."/>
            <person name="Shirouzu T."/>
            <person name="Yoshinaga Y."/>
            <person name="Martin F.M."/>
            <person name="Grigoriev I.V."/>
            <person name="Hibbett D.S."/>
        </authorList>
    </citation>
    <scope>NUCLEOTIDE SEQUENCE [LARGE SCALE GENOMIC DNA]</scope>
    <source>
        <strain evidence="2 3">HHB12733</strain>
    </source>
</reference>